<dbReference type="SUPFAM" id="SSF47769">
    <property type="entry name" value="SAM/Pointed domain"/>
    <property type="match status" value="1"/>
</dbReference>
<dbReference type="GO" id="GO:0004016">
    <property type="term" value="F:adenylate cyclase activity"/>
    <property type="evidence" value="ECO:0007669"/>
    <property type="project" value="TreeGrafter"/>
</dbReference>
<dbReference type="Gene3D" id="1.10.150.50">
    <property type="entry name" value="Transcription Factor, Ets-1"/>
    <property type="match status" value="1"/>
</dbReference>
<dbReference type="SUPFAM" id="SSF55073">
    <property type="entry name" value="Nucleotide cyclase"/>
    <property type="match status" value="1"/>
</dbReference>
<feature type="domain" description="SAM" evidence="3">
    <location>
        <begin position="1"/>
        <end position="61"/>
    </location>
</feature>
<keyword evidence="1" id="KW-0547">Nucleotide-binding</keyword>
<dbReference type="SUPFAM" id="SSF52540">
    <property type="entry name" value="P-loop containing nucleoside triphosphate hydrolases"/>
    <property type="match status" value="1"/>
</dbReference>
<dbReference type="SMART" id="SM00454">
    <property type="entry name" value="SAM"/>
    <property type="match status" value="1"/>
</dbReference>
<dbReference type="CDD" id="cd09487">
    <property type="entry name" value="SAM_superfamily"/>
    <property type="match status" value="1"/>
</dbReference>
<organism evidence="5">
    <name type="scientific">Microvirga ossetica</name>
    <dbReference type="NCBI Taxonomy" id="1882682"/>
    <lineage>
        <taxon>Bacteria</taxon>
        <taxon>Pseudomonadati</taxon>
        <taxon>Pseudomonadota</taxon>
        <taxon>Alphaproteobacteria</taxon>
        <taxon>Hyphomicrobiales</taxon>
        <taxon>Methylobacteriaceae</taxon>
        <taxon>Microvirga</taxon>
    </lineage>
</organism>
<evidence type="ECO:0000313" key="5">
    <source>
        <dbReference type="EMBL" id="ANY81304.1"/>
    </source>
</evidence>
<protein>
    <recommendedName>
        <fullName evidence="6">Guanylate cyclase</fullName>
    </recommendedName>
</protein>
<gene>
    <name evidence="5" type="ORF">BB934_26340</name>
</gene>
<dbReference type="SMART" id="SM00028">
    <property type="entry name" value="TPR"/>
    <property type="match status" value="7"/>
</dbReference>
<evidence type="ECO:0000259" key="3">
    <source>
        <dbReference type="PROSITE" id="PS50105"/>
    </source>
</evidence>
<dbReference type="GO" id="GO:0035556">
    <property type="term" value="P:intracellular signal transduction"/>
    <property type="evidence" value="ECO:0007669"/>
    <property type="project" value="InterPro"/>
</dbReference>
<evidence type="ECO:0000256" key="2">
    <source>
        <dbReference type="ARBA" id="ARBA00022840"/>
    </source>
</evidence>
<dbReference type="GO" id="GO:0005737">
    <property type="term" value="C:cytoplasm"/>
    <property type="evidence" value="ECO:0007669"/>
    <property type="project" value="TreeGrafter"/>
</dbReference>
<dbReference type="GO" id="GO:0005524">
    <property type="term" value="F:ATP binding"/>
    <property type="evidence" value="ECO:0007669"/>
    <property type="project" value="UniProtKB-KW"/>
</dbReference>
<dbReference type="InterPro" id="IPR011990">
    <property type="entry name" value="TPR-like_helical_dom_sf"/>
</dbReference>
<dbReference type="InterPro" id="IPR013761">
    <property type="entry name" value="SAM/pointed_sf"/>
</dbReference>
<dbReference type="Gene3D" id="1.25.40.10">
    <property type="entry name" value="Tetratricopeptide repeat domain"/>
    <property type="match status" value="2"/>
</dbReference>
<dbReference type="InterPro" id="IPR019734">
    <property type="entry name" value="TPR_rpt"/>
</dbReference>
<dbReference type="OrthoDB" id="9785312at2"/>
<dbReference type="RefSeq" id="WP_099512367.1">
    <property type="nucleotide sequence ID" value="NZ_CP016616.1"/>
</dbReference>
<proteinExistence type="predicted"/>
<dbReference type="InterPro" id="IPR001054">
    <property type="entry name" value="A/G_cyclase"/>
</dbReference>
<dbReference type="Pfam" id="PF00536">
    <property type="entry name" value="SAM_1"/>
    <property type="match status" value="1"/>
</dbReference>
<dbReference type="AlphaFoldDB" id="A0A1B2EMV6"/>
<accession>A0A1B2EMV6</accession>
<dbReference type="KEGG" id="moc:BB934_26340"/>
<dbReference type="EMBL" id="CP016616">
    <property type="protein sequence ID" value="ANY81304.1"/>
    <property type="molecule type" value="Genomic_DNA"/>
</dbReference>
<dbReference type="Gene3D" id="3.30.70.1230">
    <property type="entry name" value="Nucleotide cyclase"/>
    <property type="match status" value="1"/>
</dbReference>
<dbReference type="SUPFAM" id="SSF48452">
    <property type="entry name" value="TPR-like"/>
    <property type="match status" value="3"/>
</dbReference>
<dbReference type="PROSITE" id="PS50105">
    <property type="entry name" value="SAM_DOMAIN"/>
    <property type="match status" value="1"/>
</dbReference>
<dbReference type="Pfam" id="PF13424">
    <property type="entry name" value="TPR_12"/>
    <property type="match status" value="1"/>
</dbReference>
<evidence type="ECO:0000259" key="4">
    <source>
        <dbReference type="PROSITE" id="PS50125"/>
    </source>
</evidence>
<dbReference type="GO" id="GO:0009190">
    <property type="term" value="P:cyclic nucleotide biosynthetic process"/>
    <property type="evidence" value="ECO:0007669"/>
    <property type="project" value="InterPro"/>
</dbReference>
<dbReference type="PROSITE" id="PS50125">
    <property type="entry name" value="GUANYLATE_CYCLASE_2"/>
    <property type="match status" value="1"/>
</dbReference>
<sequence length="1106" mass="120422">MDIVAWLNGLGLGRYEQAFRENDIDAEVLADLTADDLIRVGVTSVGHRRKLLAAIAALRHGMAPASPPVPSALVAIPQVSAPLPEAERRQVTVLFADLAGYTKLAGELDAEEVHALLGSFFDLADASVANHGGTVDKHIGDCVMAVFGAPVAYGNDAERCIRAALEIGRRMPELAAKLGRPVDVHIGIASGEVVASGTGSARHLEYTVTGESVNLASRLTDEAAAGEILISDAVHRALAERVDCSEIGVLAIKGLAKPVKAWRLRALREPVRSGRQTFVGRRHELRQLEAALAQCSDTGRGGVIEIRGEAGIGKTRLLEQFRMKAQGKSFTCHSGLVLDFGMGSGQDAIRSLVRSLLGLSGESSLDEIAAAAEKALDDGMLPHEQRVYLNDLLDLPQPTELRTLYDAMDNAARNRGKRATLAGLVTQASRGRPRLLAIEDLHWADQVTLDHLANLVDTVAQCPALLVTTSRIERDPLREEWRMTAGDQPIITMDLGPLAPSEANQLAKAYFDALGELAQRCIERAAGNPLFLEQLLRHAEESAESGVPGSIRSLVLARLDRLALPDRQALQAASVIGQRFTAELLMALLERPEWNCDDLVRHRLIHPQGDHFLFAHALIQEGVYDTLLRSRRRALHRRAADWFRSRDLMLCAQHLDRADDNGAPRAYLEAARAQAAEYRSERALRLVERGLALAGERTDVSALSLFRGEILHDLGSIPESMAAFEQALVVADTDIERCRAWLGLAAGLRMTDRFDEAFAMLDKAAAAAATEDLVAERARIHHLRGNLCFPLGRLDECLEEHQRALDCARRAGAPEMQARALGGLGDAEYARGRMASAHRHFRRCVELSRARGLGRIEVANLSMVAVAEAFLNDFSGALATVQAAVTLAQQVGHHRAEIIAHGAACNVFRTMGGFGRARPHAERALALARQLGAKRFEADSLHNLAMVARAEASQAEGLDLLHRALAICRETGLSFVGPWILGYLAVTTEDPLERRAALAEGEEILRKGAVGHNHLWFFRYAIDASLDSQDWDNADRYSAALEDYTRPEPLPWADFFMRYGRALATHGRGSRGQELTYRLEDLVGEAERLGIGSSLGPLRQALVSSS</sequence>
<dbReference type="SMART" id="SM00044">
    <property type="entry name" value="CYCc"/>
    <property type="match status" value="1"/>
</dbReference>
<dbReference type="Pfam" id="PF13191">
    <property type="entry name" value="AAA_16"/>
    <property type="match status" value="1"/>
</dbReference>
<keyword evidence="2" id="KW-0067">ATP-binding</keyword>
<dbReference type="Gene3D" id="3.40.50.300">
    <property type="entry name" value="P-loop containing nucleotide triphosphate hydrolases"/>
    <property type="match status" value="1"/>
</dbReference>
<evidence type="ECO:0008006" key="6">
    <source>
        <dbReference type="Google" id="ProtNLM"/>
    </source>
</evidence>
<dbReference type="InterPro" id="IPR041664">
    <property type="entry name" value="AAA_16"/>
</dbReference>
<dbReference type="Pfam" id="PF00211">
    <property type="entry name" value="Guanylate_cyc"/>
    <property type="match status" value="1"/>
</dbReference>
<dbReference type="CDD" id="cd07302">
    <property type="entry name" value="CHD"/>
    <property type="match status" value="1"/>
</dbReference>
<evidence type="ECO:0000256" key="1">
    <source>
        <dbReference type="ARBA" id="ARBA00022741"/>
    </source>
</evidence>
<dbReference type="InterPro" id="IPR001660">
    <property type="entry name" value="SAM"/>
</dbReference>
<name>A0A1B2EMV6_9HYPH</name>
<dbReference type="InterPro" id="IPR027417">
    <property type="entry name" value="P-loop_NTPase"/>
</dbReference>
<dbReference type="InterPro" id="IPR029787">
    <property type="entry name" value="Nucleotide_cyclase"/>
</dbReference>
<feature type="domain" description="Guanylate cyclase" evidence="4">
    <location>
        <begin position="92"/>
        <end position="220"/>
    </location>
</feature>
<dbReference type="PANTHER" id="PTHR16305">
    <property type="entry name" value="TESTICULAR SOLUBLE ADENYLYL CYCLASE"/>
    <property type="match status" value="1"/>
</dbReference>
<dbReference type="PANTHER" id="PTHR16305:SF28">
    <property type="entry name" value="GUANYLATE CYCLASE DOMAIN-CONTAINING PROTEIN"/>
    <property type="match status" value="1"/>
</dbReference>
<reference evidence="5" key="1">
    <citation type="submission" date="2016-07" db="EMBL/GenBank/DDBJ databases">
        <title>Microvirga ossetica sp. nov. a new species of rhizobia isolated from root nodules of the legume species Vicia alpestris Steven originated from North Ossetia region in the Caucasus.</title>
        <authorList>
            <person name="Safronova V.I."/>
            <person name="Kuznetsova I.G."/>
            <person name="Sazanova A.L."/>
            <person name="Belimov A."/>
            <person name="Andronov E."/>
            <person name="Osledkin Y.S."/>
            <person name="Onishchuk O.P."/>
            <person name="Kurchak O.N."/>
            <person name="Shaposhnikov A.I."/>
            <person name="Willems A."/>
            <person name="Tikhonovich I.A."/>
        </authorList>
    </citation>
    <scope>NUCLEOTIDE SEQUENCE [LARGE SCALE GENOMIC DNA]</scope>
    <source>
        <strain evidence="5">V5/3M</strain>
    </source>
</reference>